<evidence type="ECO:0000313" key="10">
    <source>
        <dbReference type="EMBL" id="NNG22582.1"/>
    </source>
</evidence>
<dbReference type="Gene3D" id="3.40.50.11380">
    <property type="match status" value="1"/>
</dbReference>
<evidence type="ECO:0000256" key="8">
    <source>
        <dbReference type="PROSITE-ProRule" id="PRU00339"/>
    </source>
</evidence>
<dbReference type="SUPFAM" id="SSF53756">
    <property type="entry name" value="UDP-Glycosyltransferase/glycogen phosphorylase"/>
    <property type="match status" value="1"/>
</dbReference>
<comment type="similarity">
    <text evidence="2">Belongs to the glycosyltransferase 41 family. O-GlcNAc transferase subfamily.</text>
</comment>
<dbReference type="Proteomes" id="UP000533905">
    <property type="component" value="Unassembled WGS sequence"/>
</dbReference>
<keyword evidence="6" id="KW-0677">Repeat</keyword>
<dbReference type="InterPro" id="IPR011990">
    <property type="entry name" value="TPR-like_helical_dom_sf"/>
</dbReference>
<reference evidence="10 11" key="1">
    <citation type="submission" date="2020-04" db="EMBL/GenBank/DDBJ databases">
        <title>Massilia sp. nov., a cold adapted bacteria isolated from Arctic soil.</title>
        <authorList>
            <person name="Son J."/>
            <person name="Ka J.-O."/>
        </authorList>
    </citation>
    <scope>NUCLEOTIDE SEQUENCE [LARGE SCALE GENOMIC DNA]</scope>
    <source>
        <strain evidence="10 11">ML15P13</strain>
    </source>
</reference>
<dbReference type="RefSeq" id="WP_171082282.1">
    <property type="nucleotide sequence ID" value="NZ_JABAIV010000002.1"/>
</dbReference>
<proteinExistence type="inferred from homology"/>
<keyword evidence="11" id="KW-1185">Reference proteome</keyword>
<dbReference type="InterPro" id="IPR019734">
    <property type="entry name" value="TPR_rpt"/>
</dbReference>
<accession>A0A7Y2JX13</accession>
<dbReference type="EC" id="2.4.1.255" evidence="3"/>
<evidence type="ECO:0000256" key="6">
    <source>
        <dbReference type="ARBA" id="ARBA00022737"/>
    </source>
</evidence>
<comment type="caution">
    <text evidence="10">The sequence shown here is derived from an EMBL/GenBank/DDBJ whole genome shotgun (WGS) entry which is preliminary data.</text>
</comment>
<feature type="repeat" description="TPR" evidence="8">
    <location>
        <begin position="266"/>
        <end position="299"/>
    </location>
</feature>
<comment type="pathway">
    <text evidence="1">Protein modification; protein glycosylation.</text>
</comment>
<evidence type="ECO:0000256" key="2">
    <source>
        <dbReference type="ARBA" id="ARBA00005386"/>
    </source>
</evidence>
<evidence type="ECO:0000256" key="4">
    <source>
        <dbReference type="ARBA" id="ARBA00022676"/>
    </source>
</evidence>
<dbReference type="PANTHER" id="PTHR44835">
    <property type="entry name" value="UDP-N-ACETYLGLUCOSAMINE--PEPTIDE N-ACETYLGLUCOSAMINYLTRANSFERASE SPINDLY-RELATED"/>
    <property type="match status" value="1"/>
</dbReference>
<feature type="domain" description="O-GlcNAc transferase C-terminal" evidence="9">
    <location>
        <begin position="518"/>
        <end position="677"/>
    </location>
</feature>
<dbReference type="InterPro" id="IPR029489">
    <property type="entry name" value="OGT/SEC/SPY_C"/>
</dbReference>
<dbReference type="InterPro" id="IPR051939">
    <property type="entry name" value="Glycosyltr_41/O-GlcNAc_trsf"/>
</dbReference>
<feature type="repeat" description="TPR" evidence="8">
    <location>
        <begin position="198"/>
        <end position="231"/>
    </location>
</feature>
<evidence type="ECO:0000256" key="1">
    <source>
        <dbReference type="ARBA" id="ARBA00004922"/>
    </source>
</evidence>
<dbReference type="AlphaFoldDB" id="A0A7Y2JX13"/>
<evidence type="ECO:0000256" key="3">
    <source>
        <dbReference type="ARBA" id="ARBA00011970"/>
    </source>
</evidence>
<dbReference type="GO" id="GO:0097363">
    <property type="term" value="F:protein O-acetylglucosaminyltransferase activity"/>
    <property type="evidence" value="ECO:0007669"/>
    <property type="project" value="UniProtKB-EC"/>
</dbReference>
<gene>
    <name evidence="10" type="ORF">HGB41_06145</name>
</gene>
<dbReference type="PROSITE" id="PS50005">
    <property type="entry name" value="TPR"/>
    <property type="match status" value="3"/>
</dbReference>
<dbReference type="Pfam" id="PF13181">
    <property type="entry name" value="TPR_8"/>
    <property type="match status" value="1"/>
</dbReference>
<keyword evidence="4" id="KW-0328">Glycosyltransferase</keyword>
<dbReference type="Pfam" id="PF13844">
    <property type="entry name" value="Glyco_transf_41"/>
    <property type="match status" value="2"/>
</dbReference>
<dbReference type="SMART" id="SM00028">
    <property type="entry name" value="TPR"/>
    <property type="match status" value="5"/>
</dbReference>
<name>A0A7Y2JX13_9BURK</name>
<feature type="repeat" description="TPR" evidence="8">
    <location>
        <begin position="232"/>
        <end position="265"/>
    </location>
</feature>
<dbReference type="Pfam" id="PF13432">
    <property type="entry name" value="TPR_16"/>
    <property type="match status" value="2"/>
</dbReference>
<dbReference type="Gene3D" id="3.40.50.2000">
    <property type="entry name" value="Glycogen Phosphorylase B"/>
    <property type="match status" value="1"/>
</dbReference>
<evidence type="ECO:0000256" key="7">
    <source>
        <dbReference type="ARBA" id="ARBA00022803"/>
    </source>
</evidence>
<protein>
    <recommendedName>
        <fullName evidence="3">protein O-GlcNAc transferase</fullName>
        <ecNumber evidence="3">2.4.1.255</ecNumber>
    </recommendedName>
</protein>
<evidence type="ECO:0000313" key="11">
    <source>
        <dbReference type="Proteomes" id="UP000533905"/>
    </source>
</evidence>
<keyword evidence="5" id="KW-0808">Transferase</keyword>
<keyword evidence="7 8" id="KW-0802">TPR repeat</keyword>
<organism evidence="10 11">
    <name type="scientific">Telluria aromaticivorans</name>
    <dbReference type="NCBI Taxonomy" id="2725995"/>
    <lineage>
        <taxon>Bacteria</taxon>
        <taxon>Pseudomonadati</taxon>
        <taxon>Pseudomonadota</taxon>
        <taxon>Betaproteobacteria</taxon>
        <taxon>Burkholderiales</taxon>
        <taxon>Oxalobacteraceae</taxon>
        <taxon>Telluria group</taxon>
        <taxon>Telluria</taxon>
    </lineage>
</organism>
<sequence length="726" mass="78614">MPAPGDEIQALANEAMQAALREAEVGQLQQADALYRAVLELQPGHPGAHFGLGSIELQAGRLLGSLPHFASALQGDPGEERYWLTYIDALMQARQFATARELIGLGRRHGLQGPAADAFEQQLATTGAPDTQEIDAAAALFAQGQDEAAGNAARALVERFPQHAFGWKLLGAVLYKNRLLAPAIEAMQKSVRYAPDDAETLSNLGLALKQAGVLAEAKTVLEQSIALRPRSSHAHNNLAATLQEMGRLAEAHASANTALALDPDNVDAWNTLAVVLGNLGRSCEAVAAYRRVLARSPNDTDAHGNMLFCMTHMESVTPDTLFDEHRRFGQRLEARLETRRAWDNTPEPRRRLRVGFVSGDLRNHAIANFVEPVFKRLAMQPGLALHAYYNYPLHDDVTARLRGTMAQWRDVAALDDDALDALVRADGIDILIDLSGHTGHNRLPVFARKPAPVQASWIGYPGTTGLAAMDYYLADRHVLPPGQFDHLFTEKLVHLPVAWAFEPAATAPDLAAPPALANGYLTFGSFNRISKISRNVASVWGKLLRSLPDARLVVAGMPVAGGGDEQLQAWLQEEGIDPGRLRFHPRAGMREYLALHNQVDICLDTFPYSGGTTTLHALYMGVPTLTLEGATMAGRQSRCLLAHYGLMEFIASDAEDFVSKGVAASRDLAALAQVRSALRGSYPLWTADGVDRIAASLDNALRLMWERWCAGLPAAAFEAPAAPGDA</sequence>
<dbReference type="SUPFAM" id="SSF48452">
    <property type="entry name" value="TPR-like"/>
    <property type="match status" value="1"/>
</dbReference>
<dbReference type="Gene3D" id="1.25.40.10">
    <property type="entry name" value="Tetratricopeptide repeat domain"/>
    <property type="match status" value="3"/>
</dbReference>
<dbReference type="EMBL" id="JABAIV010000002">
    <property type="protein sequence ID" value="NNG22582.1"/>
    <property type="molecule type" value="Genomic_DNA"/>
</dbReference>
<feature type="domain" description="O-GlcNAc transferase C-terminal" evidence="9">
    <location>
        <begin position="347"/>
        <end position="498"/>
    </location>
</feature>
<evidence type="ECO:0000259" key="9">
    <source>
        <dbReference type="Pfam" id="PF13844"/>
    </source>
</evidence>
<evidence type="ECO:0000256" key="5">
    <source>
        <dbReference type="ARBA" id="ARBA00022679"/>
    </source>
</evidence>
<dbReference type="PANTHER" id="PTHR44835:SF1">
    <property type="entry name" value="PROTEIN O-GLCNAC TRANSFERASE"/>
    <property type="match status" value="1"/>
</dbReference>